<gene>
    <name evidence="1" type="ORF">METZ01_LOCUS82825</name>
</gene>
<dbReference type="EMBL" id="UINC01006843">
    <property type="protein sequence ID" value="SVA29971.1"/>
    <property type="molecule type" value="Genomic_DNA"/>
</dbReference>
<proteinExistence type="predicted"/>
<organism evidence="1">
    <name type="scientific">marine metagenome</name>
    <dbReference type="NCBI Taxonomy" id="408172"/>
    <lineage>
        <taxon>unclassified sequences</taxon>
        <taxon>metagenomes</taxon>
        <taxon>ecological metagenomes</taxon>
    </lineage>
</organism>
<accession>A0A381UQB8</accession>
<dbReference type="AlphaFoldDB" id="A0A381UQB8"/>
<protein>
    <submittedName>
        <fullName evidence="1">Uncharacterized protein</fullName>
    </submittedName>
</protein>
<name>A0A381UQB8_9ZZZZ</name>
<sequence>MSHFDTTGQLALFPELIDSPELPSISTLPEFDRALHNLIKMSDLGAFISITVHGLDKSFSVHARELEIPEDFLLDGRGDAASQQIHLFPESLRHQVRRLSYDVKRFFNKENSFRTPFGYFLFRPYFRIWSKFVREQEQRLTGFLTDALSGRIYGNHFLEGFETGYRFLESIKDETAPWEFSDKLLLGDLKEFRKKIKTENLTLHSLNKTTPDFPTLAIALKTAHFPTDLITFLKQVNIQFDFKSIHLDYLKNVEITTVDDVINLSKSIWSKT</sequence>
<reference evidence="1" key="1">
    <citation type="submission" date="2018-05" db="EMBL/GenBank/DDBJ databases">
        <authorList>
            <person name="Lanie J.A."/>
            <person name="Ng W.-L."/>
            <person name="Kazmierczak K.M."/>
            <person name="Andrzejewski T.M."/>
            <person name="Davidsen T.M."/>
            <person name="Wayne K.J."/>
            <person name="Tettelin H."/>
            <person name="Glass J.I."/>
            <person name="Rusch D."/>
            <person name="Podicherti R."/>
            <person name="Tsui H.-C.T."/>
            <person name="Winkler M.E."/>
        </authorList>
    </citation>
    <scope>NUCLEOTIDE SEQUENCE</scope>
</reference>
<evidence type="ECO:0000313" key="1">
    <source>
        <dbReference type="EMBL" id="SVA29971.1"/>
    </source>
</evidence>